<dbReference type="AlphaFoldDB" id="A0AAV5N014"/>
<sequence length="285" mass="32274">MLKGALVLIACISLVGCFGGSKEFSIDNPTDRPLTVSIDNKEITVPAGGMTNITLDAGPHQITLPNGENMKFSVLSAYGNVEKAGIINPTRTRYVYVIQKYLADGATPFTENGDVHVLNINGEAFTGPFTDLGSELFIDSFNKNWNFGSTESLPETVYANGKDTYKTKLFRVNDFIHYYNTDFSPSEDYSNRTRIRESIYKKPELSYRFSEPELQQNLADALKIYHQFIHAESASKQKDLKEQFEKQYRGKWQNPQTKSLENAHYYEVMGNIHNVFWSSIVELSD</sequence>
<gene>
    <name evidence="1" type="ORF">SOASR030_03900</name>
</gene>
<dbReference type="EMBL" id="BRLH01000001">
    <property type="protein sequence ID" value="GKX54278.1"/>
    <property type="molecule type" value="Genomic_DNA"/>
</dbReference>
<evidence type="ECO:0000313" key="1">
    <source>
        <dbReference type="EMBL" id="GKX54278.1"/>
    </source>
</evidence>
<evidence type="ECO:0008006" key="3">
    <source>
        <dbReference type="Google" id="ProtNLM"/>
    </source>
</evidence>
<dbReference type="RefSeq" id="WP_027272860.1">
    <property type="nucleotide sequence ID" value="NZ_BRLH01000001.1"/>
</dbReference>
<comment type="caution">
    <text evidence="1">The sequence shown here is derived from an EMBL/GenBank/DDBJ whole genome shotgun (WGS) entry which is preliminary data.</text>
</comment>
<dbReference type="PROSITE" id="PS51257">
    <property type="entry name" value="PROKAR_LIPOPROTEIN"/>
    <property type="match status" value="1"/>
</dbReference>
<organism evidence="1 2">
    <name type="scientific">Leminorella grimontii</name>
    <dbReference type="NCBI Taxonomy" id="82981"/>
    <lineage>
        <taxon>Bacteria</taxon>
        <taxon>Pseudomonadati</taxon>
        <taxon>Pseudomonadota</taxon>
        <taxon>Gammaproteobacteria</taxon>
        <taxon>Enterobacterales</taxon>
        <taxon>Budviciaceae</taxon>
        <taxon>Leminorella</taxon>
    </lineage>
</organism>
<evidence type="ECO:0000313" key="2">
    <source>
        <dbReference type="Proteomes" id="UP001058124"/>
    </source>
</evidence>
<accession>A0AAV5N014</accession>
<protein>
    <recommendedName>
        <fullName evidence="3">Lipoprotein</fullName>
    </recommendedName>
</protein>
<proteinExistence type="predicted"/>
<keyword evidence="2" id="KW-1185">Reference proteome</keyword>
<dbReference type="Proteomes" id="UP001058124">
    <property type="component" value="Unassembled WGS sequence"/>
</dbReference>
<reference evidence="1" key="1">
    <citation type="submission" date="2022-06" db="EMBL/GenBank/DDBJ databases">
        <title>Draft genome sequences of Leminorella grimontii str. JCM5902.</title>
        <authorList>
            <person name="Wakabayashi Y."/>
            <person name="Kojima K."/>
        </authorList>
    </citation>
    <scope>NUCLEOTIDE SEQUENCE</scope>
    <source>
        <strain evidence="1">JCM 5902</strain>
    </source>
</reference>
<name>A0AAV5N014_9GAMM</name>